<protein>
    <submittedName>
        <fullName evidence="2">ORF12</fullName>
    </submittedName>
</protein>
<reference evidence="1" key="1">
    <citation type="journal article" date="2013" name="Genetics">
        <title>The draft genome and transcriptome of Panagrellus redivivus are shaped by the harsh demands of a free-living lifestyle.</title>
        <authorList>
            <person name="Srinivasan J."/>
            <person name="Dillman A.R."/>
            <person name="Macchietto M.G."/>
            <person name="Heikkinen L."/>
            <person name="Lakso M."/>
            <person name="Fracchia K.M."/>
            <person name="Antoshechkin I."/>
            <person name="Mortazavi A."/>
            <person name="Wong G."/>
            <person name="Sternberg P.W."/>
        </authorList>
    </citation>
    <scope>NUCLEOTIDE SEQUENCE [LARGE SCALE GENOMIC DNA]</scope>
    <source>
        <strain evidence="1">MT8872</strain>
    </source>
</reference>
<organism evidence="1 2">
    <name type="scientific">Panagrellus redivivus</name>
    <name type="common">Microworm</name>
    <dbReference type="NCBI Taxonomy" id="6233"/>
    <lineage>
        <taxon>Eukaryota</taxon>
        <taxon>Metazoa</taxon>
        <taxon>Ecdysozoa</taxon>
        <taxon>Nematoda</taxon>
        <taxon>Chromadorea</taxon>
        <taxon>Rhabditida</taxon>
        <taxon>Tylenchina</taxon>
        <taxon>Panagrolaimomorpha</taxon>
        <taxon>Panagrolaimoidea</taxon>
        <taxon>Panagrolaimidae</taxon>
        <taxon>Panagrellus</taxon>
    </lineage>
</organism>
<evidence type="ECO:0000313" key="1">
    <source>
        <dbReference type="Proteomes" id="UP000492821"/>
    </source>
</evidence>
<evidence type="ECO:0000313" key="2">
    <source>
        <dbReference type="WBParaSite" id="Pan_g19545.t1"/>
    </source>
</evidence>
<reference evidence="2" key="2">
    <citation type="submission" date="2020-10" db="UniProtKB">
        <authorList>
            <consortium name="WormBaseParasite"/>
        </authorList>
    </citation>
    <scope>IDENTIFICATION</scope>
</reference>
<name>A0A7E4VEM5_PANRE</name>
<dbReference type="AlphaFoldDB" id="A0A7E4VEM5"/>
<dbReference type="Proteomes" id="UP000492821">
    <property type="component" value="Unassembled WGS sequence"/>
</dbReference>
<dbReference type="WBParaSite" id="Pan_g19545.t1">
    <property type="protein sequence ID" value="Pan_g19545.t1"/>
    <property type="gene ID" value="Pan_g19545"/>
</dbReference>
<proteinExistence type="predicted"/>
<sequence>MEASLKAHLLRELMHDLIGPIFNHKEGYQSQIPTEHWNSLPYVYPLLLAGKETFAVLRNFVSTSFIGEYYCWTFDIHYKARPGECDGYGTNLLTELHITYLFLRLVTHISIDPTIYGMTGNGALCFFHNRNIAILSVNGDHSDDMHNIAKYWNNIRTLKCDTAFYELLSDFCTSRHPIFKDIEAVSLRGSFRAFKPCFLRPNLRQLPAFVELNFVNTKHFCCTELKMPTQTIVKQLNLEHSFNYCNLNTTTMNLIAAFLNNFPNLEICRLTDDSRFYPNQKVSPESIKTTMDAFLEAPFKPGCFVDMVFQCSPLKFNDSYKDPVNFVSKLEGFKNTTLIRLPGHYKLVTNGPGRKLTYNMPLDVIFSRAYEID</sequence>
<accession>A0A7E4VEM5</accession>
<keyword evidence="1" id="KW-1185">Reference proteome</keyword>